<protein>
    <recommendedName>
        <fullName evidence="4">Carboxylesterase type B domain-containing protein</fullName>
    </recommendedName>
</protein>
<accession>A0A4W3GX05</accession>
<feature type="signal peptide" evidence="3">
    <location>
        <begin position="1"/>
        <end position="20"/>
    </location>
</feature>
<name>A0A4W3GX05_CALMI</name>
<dbReference type="Gene3D" id="3.40.50.1820">
    <property type="entry name" value="alpha/beta hydrolase"/>
    <property type="match status" value="1"/>
</dbReference>
<dbReference type="STRING" id="7868.ENSCMIP00000007545"/>
<organism evidence="5 6">
    <name type="scientific">Callorhinchus milii</name>
    <name type="common">Ghost shark</name>
    <dbReference type="NCBI Taxonomy" id="7868"/>
    <lineage>
        <taxon>Eukaryota</taxon>
        <taxon>Metazoa</taxon>
        <taxon>Chordata</taxon>
        <taxon>Craniata</taxon>
        <taxon>Vertebrata</taxon>
        <taxon>Chondrichthyes</taxon>
        <taxon>Holocephali</taxon>
        <taxon>Chimaeriformes</taxon>
        <taxon>Callorhinchidae</taxon>
        <taxon>Callorhinchus</taxon>
    </lineage>
</organism>
<dbReference type="AlphaFoldDB" id="A0A4W3GX05"/>
<keyword evidence="6" id="KW-1185">Reference proteome</keyword>
<proteinExistence type="inferred from homology"/>
<evidence type="ECO:0000256" key="1">
    <source>
        <dbReference type="ARBA" id="ARBA00005964"/>
    </source>
</evidence>
<dbReference type="PANTHER" id="PTHR43903">
    <property type="entry name" value="NEUROLIGIN"/>
    <property type="match status" value="1"/>
</dbReference>
<reference evidence="6" key="3">
    <citation type="journal article" date="2014" name="Nature">
        <title>Elephant shark genome provides unique insights into gnathostome evolution.</title>
        <authorList>
            <consortium name="International Elephant Shark Genome Sequencing Consortium"/>
            <person name="Venkatesh B."/>
            <person name="Lee A.P."/>
            <person name="Ravi V."/>
            <person name="Maurya A.K."/>
            <person name="Lian M.M."/>
            <person name="Swann J.B."/>
            <person name="Ohta Y."/>
            <person name="Flajnik M.F."/>
            <person name="Sutoh Y."/>
            <person name="Kasahara M."/>
            <person name="Hoon S."/>
            <person name="Gangu V."/>
            <person name="Roy S.W."/>
            <person name="Irimia M."/>
            <person name="Korzh V."/>
            <person name="Kondrychyn I."/>
            <person name="Lim Z.W."/>
            <person name="Tay B.H."/>
            <person name="Tohari S."/>
            <person name="Kong K.W."/>
            <person name="Ho S."/>
            <person name="Lorente-Galdos B."/>
            <person name="Quilez J."/>
            <person name="Marques-Bonet T."/>
            <person name="Raney B.J."/>
            <person name="Ingham P.W."/>
            <person name="Tay A."/>
            <person name="Hillier L.W."/>
            <person name="Minx P."/>
            <person name="Boehm T."/>
            <person name="Wilson R.K."/>
            <person name="Brenner S."/>
            <person name="Warren W.C."/>
        </authorList>
    </citation>
    <scope>NUCLEOTIDE SEQUENCE [LARGE SCALE GENOMIC DNA]</scope>
</reference>
<reference evidence="5" key="5">
    <citation type="submission" date="2025-09" db="UniProtKB">
        <authorList>
            <consortium name="Ensembl"/>
        </authorList>
    </citation>
    <scope>IDENTIFICATION</scope>
</reference>
<dbReference type="SUPFAM" id="SSF53474">
    <property type="entry name" value="alpha/beta-Hydrolases"/>
    <property type="match status" value="1"/>
</dbReference>
<dbReference type="InterPro" id="IPR002018">
    <property type="entry name" value="CarbesteraseB"/>
</dbReference>
<dbReference type="Pfam" id="PF00135">
    <property type="entry name" value="COesterase"/>
    <property type="match status" value="1"/>
</dbReference>
<dbReference type="PROSITE" id="PS00941">
    <property type="entry name" value="CARBOXYLESTERASE_B_2"/>
    <property type="match status" value="1"/>
</dbReference>
<evidence type="ECO:0000313" key="5">
    <source>
        <dbReference type="Ensembl" id="ENSCMIP00000007545.1"/>
    </source>
</evidence>
<keyword evidence="2 3" id="KW-0732">Signal</keyword>
<dbReference type="InterPro" id="IPR029058">
    <property type="entry name" value="AB_hydrolase_fold"/>
</dbReference>
<feature type="domain" description="Carboxylesterase type B" evidence="4">
    <location>
        <begin position="132"/>
        <end position="263"/>
    </location>
</feature>
<evidence type="ECO:0000256" key="2">
    <source>
        <dbReference type="ARBA" id="ARBA00022729"/>
    </source>
</evidence>
<evidence type="ECO:0000259" key="4">
    <source>
        <dbReference type="Pfam" id="PF00135"/>
    </source>
</evidence>
<dbReference type="Proteomes" id="UP000314986">
    <property type="component" value="Unassembled WGS sequence"/>
</dbReference>
<evidence type="ECO:0000256" key="3">
    <source>
        <dbReference type="SAM" id="SignalP"/>
    </source>
</evidence>
<feature type="chain" id="PRO_5021416086" description="Carboxylesterase type B domain-containing protein" evidence="3">
    <location>
        <begin position="21"/>
        <end position="263"/>
    </location>
</feature>
<dbReference type="GeneTree" id="ENSGT00940000159300"/>
<dbReference type="InterPro" id="IPR019819">
    <property type="entry name" value="Carboxylesterase_B_CS"/>
</dbReference>
<dbReference type="InParanoid" id="A0A4W3GX05"/>
<reference evidence="5" key="4">
    <citation type="submission" date="2025-08" db="UniProtKB">
        <authorList>
            <consortium name="Ensembl"/>
        </authorList>
    </citation>
    <scope>IDENTIFICATION</scope>
</reference>
<dbReference type="InterPro" id="IPR051093">
    <property type="entry name" value="Neuroligin/BSAL"/>
</dbReference>
<comment type="similarity">
    <text evidence="1">Belongs to the type-B carboxylesterase/lipase family.</text>
</comment>
<reference evidence="6" key="2">
    <citation type="journal article" date="2007" name="PLoS Biol.">
        <title>Survey sequencing and comparative analysis of the elephant shark (Callorhinchus milii) genome.</title>
        <authorList>
            <person name="Venkatesh B."/>
            <person name="Kirkness E.F."/>
            <person name="Loh Y.H."/>
            <person name="Halpern A.L."/>
            <person name="Lee A.P."/>
            <person name="Johnson J."/>
            <person name="Dandona N."/>
            <person name="Viswanathan L.D."/>
            <person name="Tay A."/>
            <person name="Venter J.C."/>
            <person name="Strausberg R.L."/>
            <person name="Brenner S."/>
        </authorList>
    </citation>
    <scope>NUCLEOTIDE SEQUENCE [LARGE SCALE GENOMIC DNA]</scope>
</reference>
<dbReference type="Ensembl" id="ENSCMIT00000007769.1">
    <property type="protein sequence ID" value="ENSCMIP00000007545.1"/>
    <property type="gene ID" value="ENSCMIG00000004141.1"/>
</dbReference>
<reference evidence="6" key="1">
    <citation type="journal article" date="2006" name="Science">
        <title>Ancient noncoding elements conserved in the human genome.</title>
        <authorList>
            <person name="Venkatesh B."/>
            <person name="Kirkness E.F."/>
            <person name="Loh Y.H."/>
            <person name="Halpern A.L."/>
            <person name="Lee A.P."/>
            <person name="Johnson J."/>
            <person name="Dandona N."/>
            <person name="Viswanathan L.D."/>
            <person name="Tay A."/>
            <person name="Venter J.C."/>
            <person name="Strausberg R.L."/>
            <person name="Brenner S."/>
        </authorList>
    </citation>
    <scope>NUCLEOTIDE SEQUENCE [LARGE SCALE GENOMIC DNA]</scope>
</reference>
<evidence type="ECO:0000313" key="6">
    <source>
        <dbReference type="Proteomes" id="UP000314986"/>
    </source>
</evidence>
<sequence>MSRWTGLVTVSLGTWQLLDTSPVLQPTISNFDVIHISGDTAQLNGDFTTSARDWCLSVCESSRACAMVTLDPGQVGTRCVLYPDTHTCGHSLRGQDCRVLLREPAQALYLRTDPTLLESHPGLTSVLLPGRGLLLGENRETLVGTEWRRVSRYLGVPYAAAPTGAARFSPPAPLNWTGQWNATNYRPSCLQPGHVKAHYSTVSEDCLFLNVFVPKNIAGDSSVLLFFHNSGAEYGDESGSQIDGSWLAAIGNIIVVTASYRVG</sequence>